<accession>A0ABR9K4N5</accession>
<dbReference type="RefSeq" id="WP_192763591.1">
    <property type="nucleotide sequence ID" value="NZ_JADBDZ010000001.1"/>
</dbReference>
<comment type="caution">
    <text evidence="1">The sequence shown here is derived from an EMBL/GenBank/DDBJ whole genome shotgun (WGS) entry which is preliminary data.</text>
</comment>
<evidence type="ECO:0000313" key="2">
    <source>
        <dbReference type="Proteomes" id="UP000627838"/>
    </source>
</evidence>
<protein>
    <submittedName>
        <fullName evidence="1">Uncharacterized protein</fullName>
    </submittedName>
</protein>
<dbReference type="Proteomes" id="UP000627838">
    <property type="component" value="Unassembled WGS sequence"/>
</dbReference>
<name>A0ABR9K4N5_9ACTN</name>
<evidence type="ECO:0000313" key="1">
    <source>
        <dbReference type="EMBL" id="MBE1537777.1"/>
    </source>
</evidence>
<dbReference type="EMBL" id="JADBDZ010000001">
    <property type="protein sequence ID" value="MBE1537777.1"/>
    <property type="molecule type" value="Genomic_DNA"/>
</dbReference>
<organism evidence="1 2">
    <name type="scientific">Actinomadura algeriensis</name>
    <dbReference type="NCBI Taxonomy" id="1679523"/>
    <lineage>
        <taxon>Bacteria</taxon>
        <taxon>Bacillati</taxon>
        <taxon>Actinomycetota</taxon>
        <taxon>Actinomycetes</taxon>
        <taxon>Streptosporangiales</taxon>
        <taxon>Thermomonosporaceae</taxon>
        <taxon>Actinomadura</taxon>
    </lineage>
</organism>
<gene>
    <name evidence="1" type="ORF">H4W34_007610</name>
</gene>
<proteinExistence type="predicted"/>
<sequence>METNDEIEYFRVTGDPEKLAPLRRRWEAGADSSGLAEFAVTLGLTPPHRRESGRLPAIVEVWASLSGPGVLVWDLHEMEEQDIWEGHPDRRG</sequence>
<reference evidence="1 2" key="1">
    <citation type="submission" date="2020-10" db="EMBL/GenBank/DDBJ databases">
        <title>Sequencing the genomes of 1000 actinobacteria strains.</title>
        <authorList>
            <person name="Klenk H.-P."/>
        </authorList>
    </citation>
    <scope>NUCLEOTIDE SEQUENCE [LARGE SCALE GENOMIC DNA]</scope>
    <source>
        <strain evidence="1 2">DSM 46744</strain>
    </source>
</reference>
<keyword evidence="2" id="KW-1185">Reference proteome</keyword>